<dbReference type="NCBIfam" id="TIGR00229">
    <property type="entry name" value="sensory_box"/>
    <property type="match status" value="1"/>
</dbReference>
<dbReference type="InterPro" id="IPR013656">
    <property type="entry name" value="PAS_4"/>
</dbReference>
<gene>
    <name evidence="3" type="ORF">S01H4_34527</name>
</gene>
<dbReference type="CDD" id="cd00130">
    <property type="entry name" value="PAS"/>
    <property type="match status" value="1"/>
</dbReference>
<evidence type="ECO:0000313" key="3">
    <source>
        <dbReference type="EMBL" id="GAG74636.1"/>
    </source>
</evidence>
<dbReference type="PROSITE" id="PS50113">
    <property type="entry name" value="PAC"/>
    <property type="match status" value="1"/>
</dbReference>
<feature type="non-terminal residue" evidence="3">
    <location>
        <position position="1"/>
    </location>
</feature>
<proteinExistence type="predicted"/>
<feature type="domain" description="PAS" evidence="1">
    <location>
        <begin position="1"/>
        <end position="34"/>
    </location>
</feature>
<organism evidence="3">
    <name type="scientific">marine sediment metagenome</name>
    <dbReference type="NCBI Taxonomy" id="412755"/>
    <lineage>
        <taxon>unclassified sequences</taxon>
        <taxon>metagenomes</taxon>
        <taxon>ecological metagenomes</taxon>
    </lineage>
</organism>
<protein>
    <recommendedName>
        <fullName evidence="4">PAC domain-containing protein</fullName>
    </recommendedName>
</protein>
<accession>X1BR52</accession>
<dbReference type="Pfam" id="PF08448">
    <property type="entry name" value="PAS_4"/>
    <property type="match status" value="1"/>
</dbReference>
<comment type="caution">
    <text evidence="3">The sequence shown here is derived from an EMBL/GenBank/DDBJ whole genome shotgun (WGS) entry which is preliminary data.</text>
</comment>
<name>X1BR52_9ZZZZ</name>
<dbReference type="EMBL" id="BART01018275">
    <property type="protein sequence ID" value="GAG74636.1"/>
    <property type="molecule type" value="Genomic_DNA"/>
</dbReference>
<dbReference type="PROSITE" id="PS50112">
    <property type="entry name" value="PAS"/>
    <property type="match status" value="1"/>
</dbReference>
<dbReference type="Gene3D" id="3.30.450.20">
    <property type="entry name" value="PAS domain"/>
    <property type="match status" value="2"/>
</dbReference>
<evidence type="ECO:0000259" key="2">
    <source>
        <dbReference type="PROSITE" id="PS50113"/>
    </source>
</evidence>
<evidence type="ECO:0008006" key="4">
    <source>
        <dbReference type="Google" id="ProtNLM"/>
    </source>
</evidence>
<dbReference type="InterPro" id="IPR035965">
    <property type="entry name" value="PAS-like_dom_sf"/>
</dbReference>
<evidence type="ECO:0000259" key="1">
    <source>
        <dbReference type="PROSITE" id="PS50112"/>
    </source>
</evidence>
<dbReference type="AlphaFoldDB" id="X1BR52"/>
<dbReference type="Pfam" id="PF08447">
    <property type="entry name" value="PAS_3"/>
    <property type="match status" value="1"/>
</dbReference>
<dbReference type="InterPro" id="IPR013655">
    <property type="entry name" value="PAS_fold_3"/>
</dbReference>
<dbReference type="SUPFAM" id="SSF55785">
    <property type="entry name" value="PYP-like sensor domain (PAS domain)"/>
    <property type="match status" value="2"/>
</dbReference>
<dbReference type="InterPro" id="IPR000700">
    <property type="entry name" value="PAS-assoc_C"/>
</dbReference>
<dbReference type="InterPro" id="IPR000014">
    <property type="entry name" value="PAS"/>
</dbReference>
<sequence>NIKELESKTDLIDFLHPEDSKRVVEFVENAFKFGYGKEEFRIIGDNNHSKWYEIKGKRFFDDDNTRKIFLICRDITRIKNMENEINKSQIRYTQLADTLPEIKYWKLLQSKKSITAIQKTREMLEVVINNIPQLIYWKDRKLVYLGCNTNFATINGMVNPHSIISRTDDDLKWVIDKLDYIQECEHNVMRKDESEYNVIELLVTPDGKQAWYEINRIPLHDMGGNVVGILVTYEDISIRKFSVIESPIAIICEIDTPVLLDISSTANSFLFPPLTFT</sequence>
<feature type="domain" description="PAC" evidence="2">
    <location>
        <begin position="192"/>
        <end position="248"/>
    </location>
</feature>
<reference evidence="3" key="1">
    <citation type="journal article" date="2014" name="Front. Microbiol.">
        <title>High frequency of phylogenetically diverse reductive dehalogenase-homologous genes in deep subseafloor sedimentary metagenomes.</title>
        <authorList>
            <person name="Kawai M."/>
            <person name="Futagami T."/>
            <person name="Toyoda A."/>
            <person name="Takaki Y."/>
            <person name="Nishi S."/>
            <person name="Hori S."/>
            <person name="Arai W."/>
            <person name="Tsubouchi T."/>
            <person name="Morono Y."/>
            <person name="Uchiyama I."/>
            <person name="Ito T."/>
            <person name="Fujiyama A."/>
            <person name="Inagaki F."/>
            <person name="Takami H."/>
        </authorList>
    </citation>
    <scope>NUCLEOTIDE SEQUENCE</scope>
    <source>
        <strain evidence="3">Expedition CK06-06</strain>
    </source>
</reference>